<dbReference type="InterPro" id="IPR029000">
    <property type="entry name" value="Cyclophilin-like_dom_sf"/>
</dbReference>
<dbReference type="CDD" id="cd00317">
    <property type="entry name" value="cyclophilin"/>
    <property type="match status" value="1"/>
</dbReference>
<dbReference type="PRINTS" id="PR00153">
    <property type="entry name" value="CSAPPISMRASE"/>
</dbReference>
<evidence type="ECO:0000259" key="8">
    <source>
        <dbReference type="PROSITE" id="PS50072"/>
    </source>
</evidence>
<dbReference type="SUPFAM" id="SSF54534">
    <property type="entry name" value="FKBP-like"/>
    <property type="match status" value="1"/>
</dbReference>
<dbReference type="PROSITE" id="PS50072">
    <property type="entry name" value="CSA_PPIASE_2"/>
    <property type="match status" value="1"/>
</dbReference>
<name>A0A653V194_9FLAO</name>
<dbReference type="GO" id="GO:0003755">
    <property type="term" value="F:peptidyl-prolyl cis-trans isomerase activity"/>
    <property type="evidence" value="ECO:0007669"/>
    <property type="project" value="UniProtKB-KW"/>
</dbReference>
<dbReference type="InterPro" id="IPR044666">
    <property type="entry name" value="Cyclophilin_A-like"/>
</dbReference>
<evidence type="ECO:0000256" key="6">
    <source>
        <dbReference type="PROSITE-ProRule" id="PRU00277"/>
    </source>
</evidence>
<dbReference type="Gene3D" id="3.10.50.40">
    <property type="match status" value="1"/>
</dbReference>
<dbReference type="Pfam" id="PF00254">
    <property type="entry name" value="FKBP_C"/>
    <property type="match status" value="1"/>
</dbReference>
<evidence type="ECO:0000313" key="10">
    <source>
        <dbReference type="Proteomes" id="UP000430202"/>
    </source>
</evidence>
<proteinExistence type="inferred from homology"/>
<keyword evidence="10" id="KW-1185">Reference proteome</keyword>
<evidence type="ECO:0000256" key="1">
    <source>
        <dbReference type="ARBA" id="ARBA00000971"/>
    </source>
</evidence>
<gene>
    <name evidence="9" type="ORF">MARI151_50340</name>
</gene>
<dbReference type="Proteomes" id="UP000430202">
    <property type="component" value="Unassembled WGS sequence"/>
</dbReference>
<keyword evidence="4 6" id="KW-0697">Rotamase</keyword>
<accession>A0A653V194</accession>
<dbReference type="Pfam" id="PF00160">
    <property type="entry name" value="Pro_isomerase"/>
    <property type="match status" value="1"/>
</dbReference>
<dbReference type="PANTHER" id="PTHR45625:SF4">
    <property type="entry name" value="PEPTIDYLPROLYL ISOMERASE DOMAIN AND WD REPEAT-CONTAINING PROTEIN 1"/>
    <property type="match status" value="1"/>
</dbReference>
<dbReference type="Gene3D" id="2.40.100.10">
    <property type="entry name" value="Cyclophilin-like"/>
    <property type="match status" value="1"/>
</dbReference>
<dbReference type="EMBL" id="CABWLR010000005">
    <property type="protein sequence ID" value="VXB99998.1"/>
    <property type="molecule type" value="Genomic_DNA"/>
</dbReference>
<comment type="catalytic activity">
    <reaction evidence="1 6">
        <text>[protein]-peptidylproline (omega=180) = [protein]-peptidylproline (omega=0)</text>
        <dbReference type="Rhea" id="RHEA:16237"/>
        <dbReference type="Rhea" id="RHEA-COMP:10747"/>
        <dbReference type="Rhea" id="RHEA-COMP:10748"/>
        <dbReference type="ChEBI" id="CHEBI:83833"/>
        <dbReference type="ChEBI" id="CHEBI:83834"/>
        <dbReference type="EC" id="5.2.1.8"/>
    </reaction>
</comment>
<dbReference type="PROSITE" id="PS00170">
    <property type="entry name" value="CSA_PPIASE_1"/>
    <property type="match status" value="1"/>
</dbReference>
<sequence length="382" mass="42117">MTIMIKKMYLLAVLGLLITSCKTSKRADLGDGLFADIKTSKGDIIVRLEQEKTPVTVANFVSLAEGTNTFVSEEYKDKKYYDGLTFHRVMKDFMIQGGDPLGQGTGNPGYKFMDEFNDSLVHDKKGILSMANSGPTTNGSQFFITHKETPWLNNKHTVFGEVVEGLDVVDSIANVPVGAGNKPIEPVIMNTIEIIRNGKEARKFDAVQIMTDYFDGEEERLAAIEKEKAEKLAAVQKIKDEFAASLDKQKAKATELPSGLKVLTLENGNGEKPKVGQKVNVMYAGYLENGTLFDSNYQEIAEKYGVFDWNREQGGGYMPVPMDYSPDSRLIAGFREGLLTMKVGDKVRLFIPSHLGYGEQGGGPIPPNADLIFDLEITGINE</sequence>
<dbReference type="AlphaFoldDB" id="A0A653V194"/>
<dbReference type="InterPro" id="IPR020892">
    <property type="entry name" value="Cyclophilin-type_PPIase_CS"/>
</dbReference>
<reference evidence="9 10" key="1">
    <citation type="submission" date="2019-10" db="EMBL/GenBank/DDBJ databases">
        <authorList>
            <person name="Karimi E."/>
        </authorList>
    </citation>
    <scope>NUCLEOTIDE SEQUENCE [LARGE SCALE GENOMIC DNA]</scope>
    <source>
        <strain evidence="9">Maribacter sp. 151</strain>
    </source>
</reference>
<evidence type="ECO:0000256" key="5">
    <source>
        <dbReference type="ARBA" id="ARBA00023235"/>
    </source>
</evidence>
<dbReference type="EC" id="5.2.1.8" evidence="3 6"/>
<organism evidence="9 10">
    <name type="scientific">Maribacter litoralis</name>
    <dbReference type="NCBI Taxonomy" id="2059726"/>
    <lineage>
        <taxon>Bacteria</taxon>
        <taxon>Pseudomonadati</taxon>
        <taxon>Bacteroidota</taxon>
        <taxon>Flavobacteriia</taxon>
        <taxon>Flavobacteriales</taxon>
        <taxon>Flavobacteriaceae</taxon>
        <taxon>Maribacter</taxon>
    </lineage>
</organism>
<dbReference type="GO" id="GO:0006457">
    <property type="term" value="P:protein folding"/>
    <property type="evidence" value="ECO:0007669"/>
    <property type="project" value="InterPro"/>
</dbReference>
<dbReference type="InterPro" id="IPR046357">
    <property type="entry name" value="PPIase_dom_sf"/>
</dbReference>
<feature type="domain" description="PPIase FKBP-type" evidence="7">
    <location>
        <begin position="276"/>
        <end position="381"/>
    </location>
</feature>
<dbReference type="PANTHER" id="PTHR45625">
    <property type="entry name" value="PEPTIDYL-PROLYL CIS-TRANS ISOMERASE-RELATED"/>
    <property type="match status" value="1"/>
</dbReference>
<dbReference type="PROSITE" id="PS50059">
    <property type="entry name" value="FKBP_PPIASE"/>
    <property type="match status" value="1"/>
</dbReference>
<evidence type="ECO:0000259" key="7">
    <source>
        <dbReference type="PROSITE" id="PS50059"/>
    </source>
</evidence>
<dbReference type="InterPro" id="IPR002130">
    <property type="entry name" value="Cyclophilin-type_PPIase_dom"/>
</dbReference>
<evidence type="ECO:0000313" key="9">
    <source>
        <dbReference type="EMBL" id="VXB99998.1"/>
    </source>
</evidence>
<feature type="domain" description="PPIase cyclophilin-type" evidence="8">
    <location>
        <begin position="42"/>
        <end position="194"/>
    </location>
</feature>
<comment type="similarity">
    <text evidence="2">Belongs to the cyclophilin-type PPIase family.</text>
</comment>
<keyword evidence="5 6" id="KW-0413">Isomerase</keyword>
<dbReference type="SUPFAM" id="SSF50891">
    <property type="entry name" value="Cyclophilin-like"/>
    <property type="match status" value="1"/>
</dbReference>
<dbReference type="PROSITE" id="PS51257">
    <property type="entry name" value="PROKAR_LIPOPROTEIN"/>
    <property type="match status" value="1"/>
</dbReference>
<evidence type="ECO:0000256" key="2">
    <source>
        <dbReference type="ARBA" id="ARBA00007365"/>
    </source>
</evidence>
<evidence type="ECO:0000256" key="4">
    <source>
        <dbReference type="ARBA" id="ARBA00023110"/>
    </source>
</evidence>
<protein>
    <recommendedName>
        <fullName evidence="3 6">peptidylprolyl isomerase</fullName>
        <ecNumber evidence="3 6">5.2.1.8</ecNumber>
    </recommendedName>
</protein>
<evidence type="ECO:0000256" key="3">
    <source>
        <dbReference type="ARBA" id="ARBA00013194"/>
    </source>
</evidence>
<dbReference type="InterPro" id="IPR001179">
    <property type="entry name" value="PPIase_FKBP_dom"/>
</dbReference>